<gene>
    <name evidence="1" type="ORF">ZOSMA_21G00270</name>
</gene>
<organism evidence="1 2">
    <name type="scientific">Zostera marina</name>
    <name type="common">Eelgrass</name>
    <dbReference type="NCBI Taxonomy" id="29655"/>
    <lineage>
        <taxon>Eukaryota</taxon>
        <taxon>Viridiplantae</taxon>
        <taxon>Streptophyta</taxon>
        <taxon>Embryophyta</taxon>
        <taxon>Tracheophyta</taxon>
        <taxon>Spermatophyta</taxon>
        <taxon>Magnoliopsida</taxon>
        <taxon>Liliopsida</taxon>
        <taxon>Zosteraceae</taxon>
        <taxon>Zostera</taxon>
    </lineage>
</organism>
<dbReference type="Pfam" id="PF10184">
    <property type="entry name" value="DUF2358"/>
    <property type="match status" value="1"/>
</dbReference>
<dbReference type="Proteomes" id="UP000036987">
    <property type="component" value="Unassembled WGS sequence"/>
</dbReference>
<evidence type="ECO:0000313" key="1">
    <source>
        <dbReference type="EMBL" id="KMZ69174.1"/>
    </source>
</evidence>
<sequence length="279" mass="31877">MAFVLSSSSHVLTNKTITPHRIPTSKLPTSQLPSIASVRPPLPPLRRDSALDGVLHKNAGAGGSNDGDDGGKNEFYLNLGLAVRTLRQDMPEIFTTDLNYEIYRDDITFMDPRNTFRGIENYRLIFWALRFNGRVLFREIKLDVLRIWQPSENVILIRWNLNGVPRVPWEARGQFQGTSRYKLDRNGKIYEHKVDNLEFNFPKAQIRSRTMFDLVISAATSPSPNPTFSLHNSSPLEDTCLSCTWVELYQAVKKTIENQEQSEEQNMMTCRNDGLLLTC</sequence>
<keyword evidence="2" id="KW-1185">Reference proteome</keyword>
<name>A0A0K9PJP5_ZOSMR</name>
<dbReference type="OrthoDB" id="44820at2759"/>
<dbReference type="InterPro" id="IPR032710">
    <property type="entry name" value="NTF2-like_dom_sf"/>
</dbReference>
<comment type="caution">
    <text evidence="1">The sequence shown here is derived from an EMBL/GenBank/DDBJ whole genome shotgun (WGS) entry which is preliminary data.</text>
</comment>
<reference evidence="2" key="1">
    <citation type="journal article" date="2016" name="Nature">
        <title>The genome of the seagrass Zostera marina reveals angiosperm adaptation to the sea.</title>
        <authorList>
            <person name="Olsen J.L."/>
            <person name="Rouze P."/>
            <person name="Verhelst B."/>
            <person name="Lin Y.-C."/>
            <person name="Bayer T."/>
            <person name="Collen J."/>
            <person name="Dattolo E."/>
            <person name="De Paoli E."/>
            <person name="Dittami S."/>
            <person name="Maumus F."/>
            <person name="Michel G."/>
            <person name="Kersting A."/>
            <person name="Lauritano C."/>
            <person name="Lohaus R."/>
            <person name="Toepel M."/>
            <person name="Tonon T."/>
            <person name="Vanneste K."/>
            <person name="Amirebrahimi M."/>
            <person name="Brakel J."/>
            <person name="Bostroem C."/>
            <person name="Chovatia M."/>
            <person name="Grimwood J."/>
            <person name="Jenkins J.W."/>
            <person name="Jueterbock A."/>
            <person name="Mraz A."/>
            <person name="Stam W.T."/>
            <person name="Tice H."/>
            <person name="Bornberg-Bauer E."/>
            <person name="Green P.J."/>
            <person name="Pearson G.A."/>
            <person name="Procaccini G."/>
            <person name="Duarte C.M."/>
            <person name="Schmutz J."/>
            <person name="Reusch T.B.H."/>
            <person name="Van de Peer Y."/>
        </authorList>
    </citation>
    <scope>NUCLEOTIDE SEQUENCE [LARGE SCALE GENOMIC DNA]</scope>
    <source>
        <strain evidence="2">cv. Finnish</strain>
    </source>
</reference>
<proteinExistence type="predicted"/>
<protein>
    <submittedName>
        <fullName evidence="1">Uncharacterized protein</fullName>
    </submittedName>
</protein>
<evidence type="ECO:0000313" key="2">
    <source>
        <dbReference type="Proteomes" id="UP000036987"/>
    </source>
</evidence>
<accession>A0A0K9PJP5</accession>
<dbReference type="EMBL" id="LFYR01000785">
    <property type="protein sequence ID" value="KMZ69174.1"/>
    <property type="molecule type" value="Genomic_DNA"/>
</dbReference>
<dbReference type="PANTHER" id="PTHR31094">
    <property type="entry name" value="RIKEN CDNA 2310061I04 GENE"/>
    <property type="match status" value="1"/>
</dbReference>
<dbReference type="PANTHER" id="PTHR31094:SF3">
    <property type="entry name" value="OS04G0613300 PROTEIN"/>
    <property type="match status" value="1"/>
</dbReference>
<dbReference type="AlphaFoldDB" id="A0A0K9PJP5"/>
<dbReference type="SUPFAM" id="SSF54427">
    <property type="entry name" value="NTF2-like"/>
    <property type="match status" value="1"/>
</dbReference>
<dbReference type="OMA" id="WIEFYKA"/>
<dbReference type="InterPro" id="IPR018790">
    <property type="entry name" value="DUF2358"/>
</dbReference>